<feature type="signal peptide" evidence="3">
    <location>
        <begin position="1"/>
        <end position="24"/>
    </location>
</feature>
<organism evidence="5">
    <name type="scientific">Pseudococcomyxa simplex</name>
    <dbReference type="NCBI Taxonomy" id="464287"/>
    <lineage>
        <taxon>Eukaryota</taxon>
        <taxon>Viridiplantae</taxon>
        <taxon>Chlorophyta</taxon>
        <taxon>core chlorophytes</taxon>
        <taxon>Trebouxiophyceae</taxon>
        <taxon>Chlorellales</taxon>
        <taxon>Oocystaceae</taxon>
        <taxon>Pseudococcomyxa</taxon>
    </lineage>
</organism>
<keyword evidence="3" id="KW-0732">Signal</keyword>
<feature type="region of interest" description="Disordered" evidence="2">
    <location>
        <begin position="43"/>
        <end position="62"/>
    </location>
</feature>
<sequence length="381" mass="41961">MHRPGLLLRTYLLLCAAIWCEANGGGMQDMVSAALQYLNSGNSPLPGPPPAQAPSQAENLPSPPAYLHAAGNISGTSSLLQAEALPERTRGVTLPLCGDFSQVQQLTGKWVDHPDPEYMGEYQMTADCPAWAQDYDCRKPNSPAPVNPDFIKTQYRQIFEPDTCQLRVTDPADLAAQLAGRRLIMLGDSIMRLHFYSLACLLRSHVVTGHSSVWDRSDIKWKGNYTAKLDSDTIQVVKQYVGEFQLSTGAQVYVRDFGVYNQTLFDDVLSDFAPLRSTDVLLVNWGAWYPRFSWGSGEANWRMWQTHMRQLFAERLAVLPVQVIWKAHAAIHFGGATGAETGCKISHSPPPTHEAVQGTACGGAVEQLPIWSCLVSAVPMM</sequence>
<evidence type="ECO:0000313" key="5">
    <source>
        <dbReference type="EMBL" id="QOL01184.1"/>
    </source>
</evidence>
<dbReference type="GO" id="GO:0016413">
    <property type="term" value="F:O-acetyltransferase activity"/>
    <property type="evidence" value="ECO:0007669"/>
    <property type="project" value="InterPro"/>
</dbReference>
<evidence type="ECO:0000259" key="4">
    <source>
        <dbReference type="Pfam" id="PF13839"/>
    </source>
</evidence>
<reference evidence="5" key="1">
    <citation type="journal article" date="2020" name="Microb. Ecol.">
        <title>The Under-explored Extracellular Proteome of Aero-Terrestrial Microalgae Provides Clues on Different Mechanisms of Desiccation Tolerance in Non-Model Organisms.</title>
        <authorList>
            <person name="Gonzalez-Hourcade M."/>
            <person name="Del Campo E.M."/>
            <person name="Casano L.M."/>
        </authorList>
    </citation>
    <scope>NUCLEOTIDE SEQUENCE</scope>
    <source>
        <strain evidence="5">SAG 216-12</strain>
    </source>
</reference>
<dbReference type="InterPro" id="IPR029962">
    <property type="entry name" value="TBL"/>
</dbReference>
<dbReference type="EMBL" id="MT438937">
    <property type="protein sequence ID" value="QOL01184.1"/>
    <property type="molecule type" value="mRNA"/>
</dbReference>
<feature type="chain" id="PRO_5029640015" evidence="3">
    <location>
        <begin position="25"/>
        <end position="381"/>
    </location>
</feature>
<protein>
    <submittedName>
        <fullName evidence="5">Putative extracellular protein CSOL_102</fullName>
    </submittedName>
</protein>
<evidence type="ECO:0000256" key="3">
    <source>
        <dbReference type="SAM" id="SignalP"/>
    </source>
</evidence>
<evidence type="ECO:0000256" key="1">
    <source>
        <dbReference type="ARBA" id="ARBA00007727"/>
    </source>
</evidence>
<dbReference type="InterPro" id="IPR026057">
    <property type="entry name" value="TBL_C"/>
</dbReference>
<comment type="similarity">
    <text evidence="1">Belongs to the PC-esterase family. TBL subfamily.</text>
</comment>
<proteinExistence type="evidence at transcript level"/>
<dbReference type="PANTHER" id="PTHR32285">
    <property type="entry name" value="PROTEIN TRICHOME BIREFRINGENCE-LIKE 9-RELATED"/>
    <property type="match status" value="1"/>
</dbReference>
<dbReference type="AlphaFoldDB" id="A0A7L9QEB9"/>
<dbReference type="Pfam" id="PF13839">
    <property type="entry name" value="PC-Esterase"/>
    <property type="match status" value="1"/>
</dbReference>
<dbReference type="PANTHER" id="PTHR32285:SF213">
    <property type="entry name" value="PROTEIN TRICHOME BIREFRINGENCE-LIKE 11"/>
    <property type="match status" value="1"/>
</dbReference>
<name>A0A7L9QEB9_9CHLO</name>
<dbReference type="GO" id="GO:0005794">
    <property type="term" value="C:Golgi apparatus"/>
    <property type="evidence" value="ECO:0007669"/>
    <property type="project" value="TreeGrafter"/>
</dbReference>
<accession>A0A7L9QEB9</accession>
<evidence type="ECO:0000256" key="2">
    <source>
        <dbReference type="SAM" id="MobiDB-lite"/>
    </source>
</evidence>
<feature type="domain" description="Trichome birefringence-like C-terminal" evidence="4">
    <location>
        <begin position="170"/>
        <end position="293"/>
    </location>
</feature>